<dbReference type="EMBL" id="BSFF01000003">
    <property type="protein sequence ID" value="GLK57053.1"/>
    <property type="molecule type" value="Genomic_DNA"/>
</dbReference>
<evidence type="ECO:0000313" key="4">
    <source>
        <dbReference type="EMBL" id="MBM7852844.1"/>
    </source>
</evidence>
<dbReference type="InterPro" id="IPR011104">
    <property type="entry name" value="Hpr_kin/Pase_C"/>
</dbReference>
<dbReference type="GO" id="GO:0006109">
    <property type="term" value="P:regulation of carbohydrate metabolic process"/>
    <property type="evidence" value="ECO:0007669"/>
    <property type="project" value="InterPro"/>
</dbReference>
<feature type="region of interest" description="Disordered" evidence="1">
    <location>
        <begin position="168"/>
        <end position="198"/>
    </location>
</feature>
<organism evidence="3 6">
    <name type="scientific">Methylopila capsulata</name>
    <dbReference type="NCBI Taxonomy" id="61654"/>
    <lineage>
        <taxon>Bacteria</taxon>
        <taxon>Pseudomonadati</taxon>
        <taxon>Pseudomonadota</taxon>
        <taxon>Alphaproteobacteria</taxon>
        <taxon>Hyphomicrobiales</taxon>
        <taxon>Methylopilaceae</taxon>
        <taxon>Methylopila</taxon>
    </lineage>
</organism>
<gene>
    <name evidence="3" type="ORF">GCM10008170_30720</name>
    <name evidence="4" type="ORF">JOD31_003086</name>
</gene>
<accession>A0A9W6IVP4</accession>
<keyword evidence="5" id="KW-1185">Reference proteome</keyword>
<dbReference type="InterPro" id="IPR027417">
    <property type="entry name" value="P-loop_NTPase"/>
</dbReference>
<evidence type="ECO:0000259" key="2">
    <source>
        <dbReference type="Pfam" id="PF07475"/>
    </source>
</evidence>
<feature type="domain" description="HPr kinase/phosphorylase C-terminal" evidence="2">
    <location>
        <begin position="5"/>
        <end position="83"/>
    </location>
</feature>
<reference evidence="3" key="3">
    <citation type="submission" date="2023-01" db="EMBL/GenBank/DDBJ databases">
        <authorList>
            <person name="Sun Q."/>
            <person name="Evtushenko L."/>
        </authorList>
    </citation>
    <scope>NUCLEOTIDE SEQUENCE</scope>
    <source>
        <strain evidence="3">VKM B-1606</strain>
    </source>
</reference>
<dbReference type="Proteomes" id="UP001143400">
    <property type="component" value="Unassembled WGS sequence"/>
</dbReference>
<dbReference type="Gene3D" id="3.40.50.300">
    <property type="entry name" value="P-loop containing nucleotide triphosphate hydrolases"/>
    <property type="match status" value="1"/>
</dbReference>
<comment type="caution">
    <text evidence="3">The sequence shown here is derived from an EMBL/GenBank/DDBJ whole genome shotgun (WGS) entry which is preliminary data.</text>
</comment>
<dbReference type="Pfam" id="PF07475">
    <property type="entry name" value="Hpr_kinase_C"/>
    <property type="match status" value="1"/>
</dbReference>
<evidence type="ECO:0000313" key="5">
    <source>
        <dbReference type="Proteomes" id="UP000758856"/>
    </source>
</evidence>
<dbReference type="GO" id="GO:0000155">
    <property type="term" value="F:phosphorelay sensor kinase activity"/>
    <property type="evidence" value="ECO:0007669"/>
    <property type="project" value="InterPro"/>
</dbReference>
<evidence type="ECO:0000256" key="1">
    <source>
        <dbReference type="SAM" id="MobiDB-lite"/>
    </source>
</evidence>
<dbReference type="CDD" id="cd01918">
    <property type="entry name" value="HprK_C"/>
    <property type="match status" value="1"/>
</dbReference>
<proteinExistence type="predicted"/>
<protein>
    <recommendedName>
        <fullName evidence="2">HPr kinase/phosphorylase C-terminal domain-containing protein</fullName>
    </recommendedName>
</protein>
<dbReference type="AlphaFoldDB" id="A0A9W6IVP4"/>
<reference evidence="3" key="1">
    <citation type="journal article" date="2014" name="Int. J. Syst. Evol. Microbiol.">
        <title>Complete genome sequence of Corynebacterium casei LMG S-19264T (=DSM 44701T), isolated from a smear-ripened cheese.</title>
        <authorList>
            <consortium name="US DOE Joint Genome Institute (JGI-PGF)"/>
            <person name="Walter F."/>
            <person name="Albersmeier A."/>
            <person name="Kalinowski J."/>
            <person name="Ruckert C."/>
        </authorList>
    </citation>
    <scope>NUCLEOTIDE SEQUENCE</scope>
    <source>
        <strain evidence="3">VKM B-1606</strain>
    </source>
</reference>
<reference evidence="4 5" key="2">
    <citation type="submission" date="2021-01" db="EMBL/GenBank/DDBJ databases">
        <title>Genomic Encyclopedia of Type Strains, Phase IV (KMG-IV): sequencing the most valuable type-strain genomes for metagenomic binning, comparative biology and taxonomic classification.</title>
        <authorList>
            <person name="Goeker M."/>
        </authorList>
    </citation>
    <scope>NUCLEOTIDE SEQUENCE [LARGE SCALE GENOMIC DNA]</scope>
    <source>
        <strain evidence="4 5">DSM 6130</strain>
    </source>
</reference>
<dbReference type="Proteomes" id="UP000758856">
    <property type="component" value="Unassembled WGS sequence"/>
</dbReference>
<dbReference type="RefSeq" id="WP_204951295.1">
    <property type="nucleotide sequence ID" value="NZ_BSFF01000003.1"/>
</dbReference>
<name>A0A9W6IVP4_9HYPH</name>
<evidence type="ECO:0000313" key="6">
    <source>
        <dbReference type="Proteomes" id="UP001143400"/>
    </source>
</evidence>
<dbReference type="SUPFAM" id="SSF53795">
    <property type="entry name" value="PEP carboxykinase-like"/>
    <property type="match status" value="1"/>
</dbReference>
<sequence length="198" mass="20181">MSAPTVHASVVVIDEAGVLIRGASGAGKTTLALALVREAARDGRFARLVADDRARLTAVNGRLVAEAPEAIAGLAEVRGLGVVAEACCPAAIVRLVVDLGAAGPRSPEAAELRTAVEGVTLPRLQVAGNGSGGLVLACQTVFRMLSHAGCGGSALAFAPQHEKLPLPAPSAPLFRSIRDGQPRDDLDPERKQACAETA</sequence>
<feature type="compositionally biased region" description="Basic and acidic residues" evidence="1">
    <location>
        <begin position="176"/>
        <end position="198"/>
    </location>
</feature>
<dbReference type="GO" id="GO:0005524">
    <property type="term" value="F:ATP binding"/>
    <property type="evidence" value="ECO:0007669"/>
    <property type="project" value="InterPro"/>
</dbReference>
<evidence type="ECO:0000313" key="3">
    <source>
        <dbReference type="EMBL" id="GLK57053.1"/>
    </source>
</evidence>
<dbReference type="EMBL" id="JAFBCY010000003">
    <property type="protein sequence ID" value="MBM7852844.1"/>
    <property type="molecule type" value="Genomic_DNA"/>
</dbReference>